<organism evidence="1 2">
    <name type="scientific">Artomyces pyxidatus</name>
    <dbReference type="NCBI Taxonomy" id="48021"/>
    <lineage>
        <taxon>Eukaryota</taxon>
        <taxon>Fungi</taxon>
        <taxon>Dikarya</taxon>
        <taxon>Basidiomycota</taxon>
        <taxon>Agaricomycotina</taxon>
        <taxon>Agaricomycetes</taxon>
        <taxon>Russulales</taxon>
        <taxon>Auriscalpiaceae</taxon>
        <taxon>Artomyces</taxon>
    </lineage>
</organism>
<accession>A0ACB8SLN5</accession>
<name>A0ACB8SLN5_9AGAM</name>
<reference evidence="1" key="2">
    <citation type="journal article" date="2022" name="New Phytol.">
        <title>Evolutionary transition to the ectomycorrhizal habit in the genomes of a hyperdiverse lineage of mushroom-forming fungi.</title>
        <authorList>
            <person name="Looney B."/>
            <person name="Miyauchi S."/>
            <person name="Morin E."/>
            <person name="Drula E."/>
            <person name="Courty P.E."/>
            <person name="Kohler A."/>
            <person name="Kuo A."/>
            <person name="LaButti K."/>
            <person name="Pangilinan J."/>
            <person name="Lipzen A."/>
            <person name="Riley R."/>
            <person name="Andreopoulos W."/>
            <person name="He G."/>
            <person name="Johnson J."/>
            <person name="Nolan M."/>
            <person name="Tritt A."/>
            <person name="Barry K.W."/>
            <person name="Grigoriev I.V."/>
            <person name="Nagy L.G."/>
            <person name="Hibbett D."/>
            <person name="Henrissat B."/>
            <person name="Matheny P.B."/>
            <person name="Labbe J."/>
            <person name="Martin F.M."/>
        </authorList>
    </citation>
    <scope>NUCLEOTIDE SEQUENCE</scope>
    <source>
        <strain evidence="1">HHB10654</strain>
    </source>
</reference>
<feature type="non-terminal residue" evidence="1">
    <location>
        <position position="141"/>
    </location>
</feature>
<evidence type="ECO:0000313" key="1">
    <source>
        <dbReference type="EMBL" id="KAI0057137.1"/>
    </source>
</evidence>
<dbReference type="EMBL" id="MU277252">
    <property type="protein sequence ID" value="KAI0057137.1"/>
    <property type="molecule type" value="Genomic_DNA"/>
</dbReference>
<comment type="caution">
    <text evidence="1">The sequence shown here is derived from an EMBL/GenBank/DDBJ whole genome shotgun (WGS) entry which is preliminary data.</text>
</comment>
<proteinExistence type="predicted"/>
<evidence type="ECO:0000313" key="2">
    <source>
        <dbReference type="Proteomes" id="UP000814140"/>
    </source>
</evidence>
<reference evidence="1" key="1">
    <citation type="submission" date="2021-03" db="EMBL/GenBank/DDBJ databases">
        <authorList>
            <consortium name="DOE Joint Genome Institute"/>
            <person name="Ahrendt S."/>
            <person name="Looney B.P."/>
            <person name="Miyauchi S."/>
            <person name="Morin E."/>
            <person name="Drula E."/>
            <person name="Courty P.E."/>
            <person name="Chicoki N."/>
            <person name="Fauchery L."/>
            <person name="Kohler A."/>
            <person name="Kuo A."/>
            <person name="Labutti K."/>
            <person name="Pangilinan J."/>
            <person name="Lipzen A."/>
            <person name="Riley R."/>
            <person name="Andreopoulos W."/>
            <person name="He G."/>
            <person name="Johnson J."/>
            <person name="Barry K.W."/>
            <person name="Grigoriev I.V."/>
            <person name="Nagy L."/>
            <person name="Hibbett D."/>
            <person name="Henrissat B."/>
            <person name="Matheny P.B."/>
            <person name="Labbe J."/>
            <person name="Martin F."/>
        </authorList>
    </citation>
    <scope>NUCLEOTIDE SEQUENCE</scope>
    <source>
        <strain evidence="1">HHB10654</strain>
    </source>
</reference>
<keyword evidence="2" id="KW-1185">Reference proteome</keyword>
<gene>
    <name evidence="1" type="ORF">BV25DRAFT_1767759</name>
</gene>
<feature type="non-terminal residue" evidence="1">
    <location>
        <position position="1"/>
    </location>
</feature>
<protein>
    <submittedName>
        <fullName evidence="1">Uncharacterized protein</fullName>
    </submittedName>
</protein>
<dbReference type="Proteomes" id="UP000814140">
    <property type="component" value="Unassembled WGS sequence"/>
</dbReference>
<sequence length="141" mass="16093">IVNEITTLRHHPESRHAGVYRTWAAKNKFISKLPNDVKAQKEKALQAALKQSQLDPHLRPPDVKEKKVHYTDQIFHEAAIQWLVDTDQPIQAFEHPSFKRMIDIAAAATNGVDIPGRKATRAEIINTFKAQMKALRDRLNV</sequence>